<dbReference type="AlphaFoldDB" id="A0ABD0JWR5"/>
<dbReference type="EMBL" id="JACVVK020000308">
    <property type="protein sequence ID" value="KAK7479184.1"/>
    <property type="molecule type" value="Genomic_DNA"/>
</dbReference>
<feature type="compositionally biased region" description="Basic and acidic residues" evidence="1">
    <location>
        <begin position="29"/>
        <end position="69"/>
    </location>
</feature>
<feature type="compositionally biased region" description="Low complexity" evidence="1">
    <location>
        <begin position="1"/>
        <end position="11"/>
    </location>
</feature>
<feature type="non-terminal residue" evidence="2">
    <location>
        <position position="69"/>
    </location>
</feature>
<dbReference type="Proteomes" id="UP001519460">
    <property type="component" value="Unassembled WGS sequence"/>
</dbReference>
<evidence type="ECO:0000256" key="1">
    <source>
        <dbReference type="SAM" id="MobiDB-lite"/>
    </source>
</evidence>
<name>A0ABD0JWR5_9CAEN</name>
<evidence type="ECO:0000313" key="3">
    <source>
        <dbReference type="Proteomes" id="UP001519460"/>
    </source>
</evidence>
<keyword evidence="3" id="KW-1185">Reference proteome</keyword>
<reference evidence="2 3" key="1">
    <citation type="journal article" date="2023" name="Sci. Data">
        <title>Genome assembly of the Korean intertidal mud-creeper Batillaria attramentaria.</title>
        <authorList>
            <person name="Patra A.K."/>
            <person name="Ho P.T."/>
            <person name="Jun S."/>
            <person name="Lee S.J."/>
            <person name="Kim Y."/>
            <person name="Won Y.J."/>
        </authorList>
    </citation>
    <scope>NUCLEOTIDE SEQUENCE [LARGE SCALE GENOMIC DNA]</scope>
    <source>
        <strain evidence="2">Wonlab-2016</strain>
    </source>
</reference>
<accession>A0ABD0JWR5</accession>
<proteinExistence type="predicted"/>
<protein>
    <submittedName>
        <fullName evidence="2">Uncharacterized protein</fullName>
    </submittedName>
</protein>
<feature type="region of interest" description="Disordered" evidence="1">
    <location>
        <begin position="1"/>
        <end position="69"/>
    </location>
</feature>
<sequence>MAATEAAAPAASTMPTVQADDDDAWLYGDDTKEGKEENGVKPKTEVQDEDKSKPEESNAKKDDREEGEM</sequence>
<organism evidence="2 3">
    <name type="scientific">Batillaria attramentaria</name>
    <dbReference type="NCBI Taxonomy" id="370345"/>
    <lineage>
        <taxon>Eukaryota</taxon>
        <taxon>Metazoa</taxon>
        <taxon>Spiralia</taxon>
        <taxon>Lophotrochozoa</taxon>
        <taxon>Mollusca</taxon>
        <taxon>Gastropoda</taxon>
        <taxon>Caenogastropoda</taxon>
        <taxon>Sorbeoconcha</taxon>
        <taxon>Cerithioidea</taxon>
        <taxon>Batillariidae</taxon>
        <taxon>Batillaria</taxon>
    </lineage>
</organism>
<comment type="caution">
    <text evidence="2">The sequence shown here is derived from an EMBL/GenBank/DDBJ whole genome shotgun (WGS) entry which is preliminary data.</text>
</comment>
<evidence type="ECO:0000313" key="2">
    <source>
        <dbReference type="EMBL" id="KAK7479184.1"/>
    </source>
</evidence>
<gene>
    <name evidence="2" type="ORF">BaRGS_00029528</name>
</gene>